<dbReference type="AlphaFoldDB" id="A0A635RBI6"/>
<dbReference type="EMBL" id="AAMIYH010000027">
    <property type="protein sequence ID" value="EDH8304234.1"/>
    <property type="molecule type" value="Genomic_DNA"/>
</dbReference>
<name>A0A635RBI6_SALET</name>
<evidence type="ECO:0000256" key="1">
    <source>
        <dbReference type="SAM" id="MobiDB-lite"/>
    </source>
</evidence>
<feature type="compositionally biased region" description="Basic and acidic residues" evidence="1">
    <location>
        <begin position="76"/>
        <end position="94"/>
    </location>
</feature>
<reference evidence="2" key="1">
    <citation type="submission" date="2018-07" db="EMBL/GenBank/DDBJ databases">
        <authorList>
            <person name="Ashton P.M."/>
            <person name="Dallman T."/>
            <person name="Nair S."/>
            <person name="De Pinna E."/>
            <person name="Peters T."/>
            <person name="Grant K."/>
        </authorList>
    </citation>
    <scope>NUCLEOTIDE SEQUENCE</scope>
    <source>
        <strain evidence="2">368335</strain>
    </source>
</reference>
<gene>
    <name evidence="2" type="ORF">CB695_22480</name>
</gene>
<protein>
    <submittedName>
        <fullName evidence="2">Uncharacterized protein</fullName>
    </submittedName>
</protein>
<evidence type="ECO:0000313" key="2">
    <source>
        <dbReference type="EMBL" id="EDH8304234.1"/>
    </source>
</evidence>
<proteinExistence type="predicted"/>
<comment type="caution">
    <text evidence="2">The sequence shown here is derived from an EMBL/GenBank/DDBJ whole genome shotgun (WGS) entry which is preliminary data.</text>
</comment>
<sequence>MYNIEITPLVKTEIRPVPEAQLLDQLYHVFLDKGVHFRVEQVNDESIVFYWTHTNDYLYTIVKEIGELLNPVEGTTNDRVETTETEQPKAEVEKQQWPINNGNKPYSLWYDGRKGKEIKETLGALYPDFLNFYWDGNKIIVQMKNFDLKTIEEIRSIAELIDNDAVRLISFQGIGKGEADEFMRGAVHEHKEKIRQSNYVGDTLTVLVDNDPVVINQLNICMRKLTKKIFLKGEQPREESDVLKAFTYTGPDAEAINDTLTAFYSTKVETKLEGEKLTFKWKWWNLAFEEEIHSLIDEFVNNRLRLLTITAIGKEDADTFMRDITRWFPEKVRQWTYTDNTLTILLNYEPGIIGKLKTHLRDLWAVRFLKDNEHSFDALFREISSGIGCDCPACQKFR</sequence>
<accession>A0A635RBI6</accession>
<feature type="region of interest" description="Disordered" evidence="1">
    <location>
        <begin position="75"/>
        <end position="94"/>
    </location>
</feature>
<organism evidence="2">
    <name type="scientific">Salmonella enterica subsp. enterica serovar Chester</name>
    <dbReference type="NCBI Taxonomy" id="149386"/>
    <lineage>
        <taxon>Bacteria</taxon>
        <taxon>Pseudomonadati</taxon>
        <taxon>Pseudomonadota</taxon>
        <taxon>Gammaproteobacteria</taxon>
        <taxon>Enterobacterales</taxon>
        <taxon>Enterobacteriaceae</taxon>
        <taxon>Salmonella</taxon>
    </lineage>
</organism>